<accession>I4D4T3</accession>
<dbReference type="AlphaFoldDB" id="I4D4T3"/>
<feature type="domain" description="Phospholipid/glycerol acyltransferase" evidence="3">
    <location>
        <begin position="34"/>
        <end position="146"/>
    </location>
</feature>
<organism evidence="4 5">
    <name type="scientific">Desulfosporosinus acidiphilus (strain DSM 22704 / JCM 16185 / SJ4)</name>
    <dbReference type="NCBI Taxonomy" id="646529"/>
    <lineage>
        <taxon>Bacteria</taxon>
        <taxon>Bacillati</taxon>
        <taxon>Bacillota</taxon>
        <taxon>Clostridia</taxon>
        <taxon>Eubacteriales</taxon>
        <taxon>Desulfitobacteriaceae</taxon>
        <taxon>Desulfosporosinus</taxon>
    </lineage>
</organism>
<dbReference type="KEGG" id="dai:Desaci_1820"/>
<dbReference type="RefSeq" id="WP_014826813.1">
    <property type="nucleotide sequence ID" value="NC_018068.1"/>
</dbReference>
<evidence type="ECO:0000259" key="3">
    <source>
        <dbReference type="SMART" id="SM00563"/>
    </source>
</evidence>
<dbReference type="EC" id="2.3.1.51" evidence="4"/>
<dbReference type="GO" id="GO:0003841">
    <property type="term" value="F:1-acylglycerol-3-phosphate O-acyltransferase activity"/>
    <property type="evidence" value="ECO:0007669"/>
    <property type="project" value="UniProtKB-EC"/>
</dbReference>
<evidence type="ECO:0000313" key="4">
    <source>
        <dbReference type="EMBL" id="AFM40807.1"/>
    </source>
</evidence>
<evidence type="ECO:0000256" key="1">
    <source>
        <dbReference type="ARBA" id="ARBA00022679"/>
    </source>
</evidence>
<evidence type="ECO:0000313" key="5">
    <source>
        <dbReference type="Proteomes" id="UP000002892"/>
    </source>
</evidence>
<dbReference type="PANTHER" id="PTHR10434">
    <property type="entry name" value="1-ACYL-SN-GLYCEROL-3-PHOSPHATE ACYLTRANSFERASE"/>
    <property type="match status" value="1"/>
</dbReference>
<dbReference type="InterPro" id="IPR002123">
    <property type="entry name" value="Plipid/glycerol_acylTrfase"/>
</dbReference>
<keyword evidence="2 4" id="KW-0012">Acyltransferase</keyword>
<dbReference type="CDD" id="cd07989">
    <property type="entry name" value="LPLAT_AGPAT-like"/>
    <property type="match status" value="1"/>
</dbReference>
<dbReference type="Proteomes" id="UP000002892">
    <property type="component" value="Chromosome"/>
</dbReference>
<sequence>MTIYNFAKGMFRLQFKLMGWNVQGVENMPLEGPVILAINHVSMWDPVVAASSIPRPVRFMAKEELFSFPLLGWLFNKLGAFPVKRGQGDMNAIRQSLAILKEGQVLGMFPEGTRSKTGEIQKGMPGMVLLMEKSKASIVPIKVNGTQHMFKGWGNLSVVIGKPLTTEMLKAPAGIDNRREWIADRIMQAVLDLQLPKAQ</sequence>
<reference evidence="4 5" key="1">
    <citation type="journal article" date="2012" name="J. Bacteriol.">
        <title>Complete genome sequences of Desulfosporosinus orientis DSM765T, Desulfosporosinus youngiae DSM17734T, Desulfosporosinus meridiei DSM13257T, and Desulfosporosinus acidiphilus DSM22704T.</title>
        <authorList>
            <person name="Pester M."/>
            <person name="Brambilla E."/>
            <person name="Alazard D."/>
            <person name="Rattei T."/>
            <person name="Weinmaier T."/>
            <person name="Han J."/>
            <person name="Lucas S."/>
            <person name="Lapidus A."/>
            <person name="Cheng J.F."/>
            <person name="Goodwin L."/>
            <person name="Pitluck S."/>
            <person name="Peters L."/>
            <person name="Ovchinnikova G."/>
            <person name="Teshima H."/>
            <person name="Detter J.C."/>
            <person name="Han C.S."/>
            <person name="Tapia R."/>
            <person name="Land M.L."/>
            <person name="Hauser L."/>
            <person name="Kyrpides N.C."/>
            <person name="Ivanova N.N."/>
            <person name="Pagani I."/>
            <person name="Huntmann M."/>
            <person name="Wei C.L."/>
            <person name="Davenport K.W."/>
            <person name="Daligault H."/>
            <person name="Chain P.S."/>
            <person name="Chen A."/>
            <person name="Mavromatis K."/>
            <person name="Markowitz V."/>
            <person name="Szeto E."/>
            <person name="Mikhailova N."/>
            <person name="Pati A."/>
            <person name="Wagner M."/>
            <person name="Woyke T."/>
            <person name="Ollivier B."/>
            <person name="Klenk H.P."/>
            <person name="Spring S."/>
            <person name="Loy A."/>
        </authorList>
    </citation>
    <scope>NUCLEOTIDE SEQUENCE [LARGE SCALE GENOMIC DNA]</scope>
    <source>
        <strain evidence="5">DSM 22704 / JCM 16185 / SJ4</strain>
    </source>
</reference>
<dbReference type="PANTHER" id="PTHR10434:SF11">
    <property type="entry name" value="1-ACYL-SN-GLYCEROL-3-PHOSPHATE ACYLTRANSFERASE"/>
    <property type="match status" value="1"/>
</dbReference>
<dbReference type="HOGENOM" id="CLU_027938_4_5_9"/>
<name>I4D4T3_DESAJ</name>
<dbReference type="SMART" id="SM00563">
    <property type="entry name" value="PlsC"/>
    <property type="match status" value="1"/>
</dbReference>
<protein>
    <submittedName>
        <fullName evidence="4">1-acyl-sn-glycerol-3-phosphate acyltransferase</fullName>
        <ecNumber evidence="4">2.3.1.51</ecNumber>
    </submittedName>
</protein>
<dbReference type="STRING" id="646529.Desaci_1820"/>
<dbReference type="eggNOG" id="COG0204">
    <property type="taxonomic scope" value="Bacteria"/>
</dbReference>
<dbReference type="EMBL" id="CP003639">
    <property type="protein sequence ID" value="AFM40807.1"/>
    <property type="molecule type" value="Genomic_DNA"/>
</dbReference>
<dbReference type="Pfam" id="PF01553">
    <property type="entry name" value="Acyltransferase"/>
    <property type="match status" value="1"/>
</dbReference>
<gene>
    <name evidence="4" type="ordered locus">Desaci_1820</name>
</gene>
<dbReference type="GO" id="GO:0006654">
    <property type="term" value="P:phosphatidic acid biosynthetic process"/>
    <property type="evidence" value="ECO:0007669"/>
    <property type="project" value="TreeGrafter"/>
</dbReference>
<evidence type="ECO:0000256" key="2">
    <source>
        <dbReference type="ARBA" id="ARBA00023315"/>
    </source>
</evidence>
<proteinExistence type="predicted"/>
<dbReference type="OrthoDB" id="9803035at2"/>
<keyword evidence="1 4" id="KW-0808">Transferase</keyword>
<dbReference type="SUPFAM" id="SSF69593">
    <property type="entry name" value="Glycerol-3-phosphate (1)-acyltransferase"/>
    <property type="match status" value="1"/>
</dbReference>
<keyword evidence="5" id="KW-1185">Reference proteome</keyword>